<sequence>MQLHKTDRARAELKPGVRTLGQRERTLLLLADGSKSVQDFRPLFDGDGEEIALRLLREGFLEAHPGIKSAAAPVAVPSPQSAAGATSTGQRPNEPRPESAQAIAVAADAFEGKRSLATTRMFLFDICERMFVRRNPDMAERFREALRNAKDRESMLAASREMLEEIETIAGHERADSLSERIAMLLPAADSSASMAA</sequence>
<reference evidence="3" key="1">
    <citation type="journal article" date="2019" name="Int. J. Syst. Evol. Microbiol.">
        <title>The Global Catalogue of Microorganisms (GCM) 10K type strain sequencing project: providing services to taxonomists for standard genome sequencing and annotation.</title>
        <authorList>
            <consortium name="The Broad Institute Genomics Platform"/>
            <consortium name="The Broad Institute Genome Sequencing Center for Infectious Disease"/>
            <person name="Wu L."/>
            <person name="Ma J."/>
        </authorList>
    </citation>
    <scope>NUCLEOTIDE SEQUENCE [LARGE SCALE GENOMIC DNA]</scope>
    <source>
        <strain evidence="3">CGMCC 4.7277</strain>
    </source>
</reference>
<feature type="compositionally biased region" description="Low complexity" evidence="1">
    <location>
        <begin position="72"/>
        <end position="85"/>
    </location>
</feature>
<accession>A0ABW0QGP4</accession>
<keyword evidence="3" id="KW-1185">Reference proteome</keyword>
<evidence type="ECO:0000313" key="3">
    <source>
        <dbReference type="Proteomes" id="UP001596084"/>
    </source>
</evidence>
<organism evidence="2 3">
    <name type="scientific">Polaromonas jejuensis</name>
    <dbReference type="NCBI Taxonomy" id="457502"/>
    <lineage>
        <taxon>Bacteria</taxon>
        <taxon>Pseudomonadati</taxon>
        <taxon>Pseudomonadota</taxon>
        <taxon>Betaproteobacteria</taxon>
        <taxon>Burkholderiales</taxon>
        <taxon>Comamonadaceae</taxon>
        <taxon>Polaromonas</taxon>
    </lineage>
</organism>
<dbReference type="RefSeq" id="WP_068831990.1">
    <property type="nucleotide sequence ID" value="NZ_JBHSMX010000066.1"/>
</dbReference>
<name>A0ABW0QGP4_9BURK</name>
<evidence type="ECO:0000256" key="1">
    <source>
        <dbReference type="SAM" id="MobiDB-lite"/>
    </source>
</evidence>
<dbReference type="Proteomes" id="UP001596084">
    <property type="component" value="Unassembled WGS sequence"/>
</dbReference>
<dbReference type="EMBL" id="JBHSMX010000066">
    <property type="protein sequence ID" value="MFC5524086.1"/>
    <property type="molecule type" value="Genomic_DNA"/>
</dbReference>
<protein>
    <submittedName>
        <fullName evidence="2">Uncharacterized protein</fullName>
    </submittedName>
</protein>
<gene>
    <name evidence="2" type="ORF">ACFPP7_24715</name>
</gene>
<evidence type="ECO:0000313" key="2">
    <source>
        <dbReference type="EMBL" id="MFC5524086.1"/>
    </source>
</evidence>
<comment type="caution">
    <text evidence="2">The sequence shown here is derived from an EMBL/GenBank/DDBJ whole genome shotgun (WGS) entry which is preliminary data.</text>
</comment>
<feature type="region of interest" description="Disordered" evidence="1">
    <location>
        <begin position="72"/>
        <end position="99"/>
    </location>
</feature>
<proteinExistence type="predicted"/>